<keyword evidence="3" id="KW-1185">Reference proteome</keyword>
<evidence type="ECO:0000313" key="2">
    <source>
        <dbReference type="EMBL" id="KAE8258718.1"/>
    </source>
</evidence>
<reference evidence="2" key="2">
    <citation type="journal article" date="2019" name="IMA Fungus">
        <title>Genome sequencing and comparison of five Tilletia species to identify candidate genes for the detection of regulated species infecting wheat.</title>
        <authorList>
            <person name="Nguyen H.D.T."/>
            <person name="Sultana T."/>
            <person name="Kesanakurti P."/>
            <person name="Hambleton S."/>
        </authorList>
    </citation>
    <scope>NUCLEOTIDE SEQUENCE</scope>
    <source>
        <strain evidence="2">DAOMC 236416</strain>
    </source>
</reference>
<name>A0A177TC37_9BASI</name>
<sequence>MVSIKELATANKDVDVKEQRALVAGGTQGIGAGIALRFAKAGAQVWIIGRNEVKAQETLDQLKKASEDYAVRQGKEGQSSSPEHEFFKADLSQPKEMDRVAAEIAKRAGEAGVDHLIECQGGPPTGSYKPLGDSSESAFSVQCLSRFRIAERLLQSGTVKRSVLIVAVPGMGGKSLDVDDIDFRKAYDAGRWWGPPIGIARMGMRDSAVLDCISQSFAQKYPTHNIVHLQPGLIATDAVANVGYPWPIPFLARTFAPLIAKRPGDYAELPFYLLANPAAKERLQSGEPNCFGPTLSRYGVSGCAKDESTRERLWTRLEGFFGST</sequence>
<accession>A0A177TC37</accession>
<dbReference type="PANTHER" id="PTHR47534:SF3">
    <property type="entry name" value="ALCOHOL DEHYDROGENASE-LIKE C-TERMINAL DOMAIN-CONTAINING PROTEIN"/>
    <property type="match status" value="1"/>
</dbReference>
<proteinExistence type="predicted"/>
<gene>
    <name evidence="2" type="ORF">A4X13_0g1487</name>
</gene>
<keyword evidence="1" id="KW-0560">Oxidoreductase</keyword>
<dbReference type="GO" id="GO:0016491">
    <property type="term" value="F:oxidoreductase activity"/>
    <property type="evidence" value="ECO:0007669"/>
    <property type="project" value="UniProtKB-KW"/>
</dbReference>
<reference evidence="2" key="1">
    <citation type="submission" date="2016-04" db="EMBL/GenBank/DDBJ databases">
        <authorList>
            <person name="Nguyen H.D."/>
            <person name="Samba Siva P."/>
            <person name="Cullis J."/>
            <person name="Levesque C.A."/>
            <person name="Hambleton S."/>
        </authorList>
    </citation>
    <scope>NUCLEOTIDE SEQUENCE</scope>
    <source>
        <strain evidence="2">DAOMC 236416</strain>
    </source>
</reference>
<dbReference type="InterPro" id="IPR002347">
    <property type="entry name" value="SDR_fam"/>
</dbReference>
<evidence type="ECO:0000313" key="3">
    <source>
        <dbReference type="Proteomes" id="UP000077521"/>
    </source>
</evidence>
<dbReference type="AlphaFoldDB" id="A0A177TC37"/>
<dbReference type="SUPFAM" id="SSF51735">
    <property type="entry name" value="NAD(P)-binding Rossmann-fold domains"/>
    <property type="match status" value="1"/>
</dbReference>
<evidence type="ECO:0000256" key="1">
    <source>
        <dbReference type="ARBA" id="ARBA00023002"/>
    </source>
</evidence>
<dbReference type="PANTHER" id="PTHR47534">
    <property type="entry name" value="YALI0E05731P"/>
    <property type="match status" value="1"/>
</dbReference>
<evidence type="ECO:0008006" key="4">
    <source>
        <dbReference type="Google" id="ProtNLM"/>
    </source>
</evidence>
<organism evidence="2 3">
    <name type="scientific">Tilletia indica</name>
    <dbReference type="NCBI Taxonomy" id="43049"/>
    <lineage>
        <taxon>Eukaryota</taxon>
        <taxon>Fungi</taxon>
        <taxon>Dikarya</taxon>
        <taxon>Basidiomycota</taxon>
        <taxon>Ustilaginomycotina</taxon>
        <taxon>Exobasidiomycetes</taxon>
        <taxon>Tilletiales</taxon>
        <taxon>Tilletiaceae</taxon>
        <taxon>Tilletia</taxon>
    </lineage>
</organism>
<comment type="caution">
    <text evidence="2">The sequence shown here is derived from an EMBL/GenBank/DDBJ whole genome shotgun (WGS) entry which is preliminary data.</text>
</comment>
<protein>
    <recommendedName>
        <fullName evidence="4">Ketoreductase (KR) domain-containing protein</fullName>
    </recommendedName>
</protein>
<dbReference type="Pfam" id="PF00106">
    <property type="entry name" value="adh_short"/>
    <property type="match status" value="1"/>
</dbReference>
<dbReference type="InterPro" id="IPR036291">
    <property type="entry name" value="NAD(P)-bd_dom_sf"/>
</dbReference>
<dbReference type="InterPro" id="IPR052228">
    <property type="entry name" value="Sec_Metab_Biosynth_Oxidored"/>
</dbReference>
<dbReference type="Gene3D" id="3.40.50.720">
    <property type="entry name" value="NAD(P)-binding Rossmann-like Domain"/>
    <property type="match status" value="1"/>
</dbReference>
<dbReference type="EMBL" id="LWDF02000059">
    <property type="protein sequence ID" value="KAE8258718.1"/>
    <property type="molecule type" value="Genomic_DNA"/>
</dbReference>
<dbReference type="Proteomes" id="UP000077521">
    <property type="component" value="Unassembled WGS sequence"/>
</dbReference>